<name>A0A2K9LJX5_9GAMM</name>
<dbReference type="PANTHER" id="PTHR45642">
    <property type="entry name" value="GDSL ESTERASE/LIPASE EXL3"/>
    <property type="match status" value="1"/>
</dbReference>
<dbReference type="AlphaFoldDB" id="A0A2K9LJX5"/>
<organism evidence="2 3">
    <name type="scientific">Ketobacter alkanivorans</name>
    <dbReference type="NCBI Taxonomy" id="1917421"/>
    <lineage>
        <taxon>Bacteria</taxon>
        <taxon>Pseudomonadati</taxon>
        <taxon>Pseudomonadota</taxon>
        <taxon>Gammaproteobacteria</taxon>
        <taxon>Pseudomonadales</taxon>
        <taxon>Ketobacteraceae</taxon>
        <taxon>Ketobacter</taxon>
    </lineage>
</organism>
<dbReference type="RefSeq" id="WP_101893951.1">
    <property type="nucleotide sequence ID" value="NZ_CP022684.1"/>
</dbReference>
<dbReference type="Gene3D" id="3.40.50.1110">
    <property type="entry name" value="SGNH hydrolase"/>
    <property type="match status" value="1"/>
</dbReference>
<reference evidence="3" key="1">
    <citation type="submission" date="2017-08" db="EMBL/GenBank/DDBJ databases">
        <title>Direct submision.</title>
        <authorList>
            <person name="Kim S.-J."/>
            <person name="Rhee S.-K."/>
        </authorList>
    </citation>
    <scope>NUCLEOTIDE SEQUENCE [LARGE SCALE GENOMIC DNA]</scope>
    <source>
        <strain evidence="3">GI5</strain>
    </source>
</reference>
<evidence type="ECO:0000256" key="1">
    <source>
        <dbReference type="SAM" id="SignalP"/>
    </source>
</evidence>
<evidence type="ECO:0000313" key="3">
    <source>
        <dbReference type="Proteomes" id="UP000235116"/>
    </source>
</evidence>
<dbReference type="Proteomes" id="UP000235116">
    <property type="component" value="Chromosome"/>
</dbReference>
<dbReference type="PANTHER" id="PTHR45642:SF141">
    <property type="entry name" value="SECRETED EFFECTOR PROTEIN SSEJ"/>
    <property type="match status" value="1"/>
</dbReference>
<protein>
    <recommendedName>
        <fullName evidence="4">Thermolabile hemolysin</fullName>
    </recommendedName>
</protein>
<evidence type="ECO:0000313" key="2">
    <source>
        <dbReference type="EMBL" id="AUM12582.1"/>
    </source>
</evidence>
<accession>A0A2K9LJX5</accession>
<sequence length="414" mass="45823">MYKSISAGVFCLLSFSATEAFADTTFLRCFYKASTDTTNTDFDYEWGLKSSSSFFPTTIKGQWWNNAIMNDPANMFYTDLPQSTLKTYCQNAFTKKGVTQPLMWMAAGSTSASLNYTIWSNDLSASQPNGISKLIVFGDSASDNQNLYSGTQQLMPYHGSWFLGHFTNGRVWNEYLADNLNIPNYNWAVAGAAADDYLVIPGLEGQVDSYLGYMQSAPNYQPEKSLFTMFIGGNDLVNYERSVASILANERAALIKLIDSGARNILVLNLPAFDRAPVFVDSNSERDDADTIRSQILELNSGLVALVSELKTQYAAQNINVNLHLYDVKSQVDAMLNNPAAYGKSNVTESCLELNNQSSANYLMDHARRPHCTDADSFVFWDRLHPTTHAHKIIGEGLSGQGGVAAFVRAHYPL</sequence>
<keyword evidence="3" id="KW-1185">Reference proteome</keyword>
<gene>
    <name evidence="2" type="ORF">Kalk_09205</name>
</gene>
<dbReference type="Pfam" id="PF00657">
    <property type="entry name" value="Lipase_GDSL"/>
    <property type="match status" value="1"/>
</dbReference>
<dbReference type="InterPro" id="IPR036514">
    <property type="entry name" value="SGNH_hydro_sf"/>
</dbReference>
<dbReference type="KEGG" id="kak:Kalk_09205"/>
<dbReference type="OrthoDB" id="5292073at2"/>
<dbReference type="SUPFAM" id="SSF52266">
    <property type="entry name" value="SGNH hydrolase"/>
    <property type="match status" value="1"/>
</dbReference>
<dbReference type="InterPro" id="IPR050592">
    <property type="entry name" value="GDSL_lipolytic_enzyme"/>
</dbReference>
<dbReference type="GO" id="GO:0016788">
    <property type="term" value="F:hydrolase activity, acting on ester bonds"/>
    <property type="evidence" value="ECO:0007669"/>
    <property type="project" value="InterPro"/>
</dbReference>
<proteinExistence type="predicted"/>
<feature type="chain" id="PRO_5014720308" description="Thermolabile hemolysin" evidence="1">
    <location>
        <begin position="23"/>
        <end position="414"/>
    </location>
</feature>
<dbReference type="CDD" id="cd01846">
    <property type="entry name" value="fatty_acyltransferase_like"/>
    <property type="match status" value="1"/>
</dbReference>
<dbReference type="EMBL" id="CP022684">
    <property type="protein sequence ID" value="AUM12582.1"/>
    <property type="molecule type" value="Genomic_DNA"/>
</dbReference>
<dbReference type="InterPro" id="IPR001087">
    <property type="entry name" value="GDSL"/>
</dbReference>
<feature type="signal peptide" evidence="1">
    <location>
        <begin position="1"/>
        <end position="22"/>
    </location>
</feature>
<keyword evidence="1" id="KW-0732">Signal</keyword>
<evidence type="ECO:0008006" key="4">
    <source>
        <dbReference type="Google" id="ProtNLM"/>
    </source>
</evidence>